<organism evidence="1 2">
    <name type="scientific">Pseudovirgaria hyperparasitica</name>
    <dbReference type="NCBI Taxonomy" id="470096"/>
    <lineage>
        <taxon>Eukaryota</taxon>
        <taxon>Fungi</taxon>
        <taxon>Dikarya</taxon>
        <taxon>Ascomycota</taxon>
        <taxon>Pezizomycotina</taxon>
        <taxon>Dothideomycetes</taxon>
        <taxon>Dothideomycetes incertae sedis</taxon>
        <taxon>Acrospermales</taxon>
        <taxon>Acrospermaceae</taxon>
        <taxon>Pseudovirgaria</taxon>
    </lineage>
</organism>
<keyword evidence="2" id="KW-1185">Reference proteome</keyword>
<name>A0A6A6VTE1_9PEZI</name>
<dbReference type="Proteomes" id="UP000799437">
    <property type="component" value="Unassembled WGS sequence"/>
</dbReference>
<evidence type="ECO:0000313" key="1">
    <source>
        <dbReference type="EMBL" id="KAF2752541.1"/>
    </source>
</evidence>
<dbReference type="GeneID" id="54481624"/>
<evidence type="ECO:0000313" key="2">
    <source>
        <dbReference type="Proteomes" id="UP000799437"/>
    </source>
</evidence>
<reference evidence="1" key="1">
    <citation type="journal article" date="2020" name="Stud. Mycol.">
        <title>101 Dothideomycetes genomes: a test case for predicting lifestyles and emergence of pathogens.</title>
        <authorList>
            <person name="Haridas S."/>
            <person name="Albert R."/>
            <person name="Binder M."/>
            <person name="Bloem J."/>
            <person name="Labutti K."/>
            <person name="Salamov A."/>
            <person name="Andreopoulos B."/>
            <person name="Baker S."/>
            <person name="Barry K."/>
            <person name="Bills G."/>
            <person name="Bluhm B."/>
            <person name="Cannon C."/>
            <person name="Castanera R."/>
            <person name="Culley D."/>
            <person name="Daum C."/>
            <person name="Ezra D."/>
            <person name="Gonzalez J."/>
            <person name="Henrissat B."/>
            <person name="Kuo A."/>
            <person name="Liang C."/>
            <person name="Lipzen A."/>
            <person name="Lutzoni F."/>
            <person name="Magnuson J."/>
            <person name="Mondo S."/>
            <person name="Nolan M."/>
            <person name="Ohm R."/>
            <person name="Pangilinan J."/>
            <person name="Park H.-J."/>
            <person name="Ramirez L."/>
            <person name="Alfaro M."/>
            <person name="Sun H."/>
            <person name="Tritt A."/>
            <person name="Yoshinaga Y."/>
            <person name="Zwiers L.-H."/>
            <person name="Turgeon B."/>
            <person name="Goodwin S."/>
            <person name="Spatafora J."/>
            <person name="Crous P."/>
            <person name="Grigoriev I."/>
        </authorList>
    </citation>
    <scope>NUCLEOTIDE SEQUENCE</scope>
    <source>
        <strain evidence="1">CBS 121739</strain>
    </source>
</reference>
<dbReference type="RefSeq" id="XP_033594999.1">
    <property type="nucleotide sequence ID" value="XM_033740570.1"/>
</dbReference>
<sequence length="94" mass="10873">MTQGYDTVQLHICLARSWSLTHSTYTRHCKSMKRRSLQTSAEGCRRLQRNCRRPLRTGIGLERVRDMSNRWRDQMTTGVSLSSLIGLCRILAFG</sequence>
<gene>
    <name evidence="1" type="ORF">EJ05DRAFT_296934</name>
</gene>
<dbReference type="AlphaFoldDB" id="A0A6A6VTE1"/>
<proteinExistence type="predicted"/>
<dbReference type="EMBL" id="ML996610">
    <property type="protein sequence ID" value="KAF2752541.1"/>
    <property type="molecule type" value="Genomic_DNA"/>
</dbReference>
<protein>
    <submittedName>
        <fullName evidence="1">Uncharacterized protein</fullName>
    </submittedName>
</protein>
<accession>A0A6A6VTE1</accession>